<dbReference type="InterPro" id="IPR043157">
    <property type="entry name" value="Dynein_AAA1S"/>
</dbReference>
<evidence type="ECO:0000256" key="8">
    <source>
        <dbReference type="ARBA" id="ARBA00022840"/>
    </source>
</evidence>
<evidence type="ECO:0000256" key="15">
    <source>
        <dbReference type="ARBA" id="ARBA00054075"/>
    </source>
</evidence>
<comment type="function">
    <text evidence="15">Force generating protein of eukaryotic cilia and flagella. Produces force towards the minus ends of microtubules. Dynein has ATPase activity; the force-producing power stroke is thought to occur on release of ADP. Required for assembly of the I1 inner arm complex and its targeting to the appropriate axoneme location. Also required for phototaxis.</text>
</comment>
<dbReference type="Pfam" id="PF12774">
    <property type="entry name" value="AAA_6"/>
    <property type="match status" value="2"/>
</dbReference>
<dbReference type="InterPro" id="IPR024317">
    <property type="entry name" value="Dynein_heavy_chain_D4_dom"/>
</dbReference>
<dbReference type="InterPro" id="IPR041589">
    <property type="entry name" value="DNAH3_AAA_lid_1"/>
</dbReference>
<dbReference type="InterPro" id="IPR042222">
    <property type="entry name" value="Dynein_2_N"/>
</dbReference>
<dbReference type="Pfam" id="PF12777">
    <property type="entry name" value="MT"/>
    <property type="match status" value="1"/>
</dbReference>
<dbReference type="InterPro" id="IPR043160">
    <property type="entry name" value="Dynein_C_barrel"/>
</dbReference>
<dbReference type="Pfam" id="PF17857">
    <property type="entry name" value="AAA_lid_1"/>
    <property type="match status" value="1"/>
</dbReference>
<evidence type="ECO:0000256" key="6">
    <source>
        <dbReference type="ARBA" id="ARBA00022737"/>
    </source>
</evidence>
<evidence type="ECO:0000256" key="5">
    <source>
        <dbReference type="ARBA" id="ARBA00022701"/>
    </source>
</evidence>
<dbReference type="Gene3D" id="3.40.50.300">
    <property type="entry name" value="P-loop containing nucleotide triphosphate hydrolases"/>
    <property type="match status" value="5"/>
</dbReference>
<dbReference type="Proteomes" id="UP000664859">
    <property type="component" value="Unassembled WGS sequence"/>
</dbReference>
<dbReference type="GO" id="GO:0008569">
    <property type="term" value="F:minus-end-directed microtubule motor activity"/>
    <property type="evidence" value="ECO:0007669"/>
    <property type="project" value="InterPro"/>
</dbReference>
<dbReference type="Pfam" id="PF12775">
    <property type="entry name" value="AAA_7"/>
    <property type="match status" value="1"/>
</dbReference>
<feature type="coiled-coil region" evidence="18">
    <location>
        <begin position="3556"/>
        <end position="3583"/>
    </location>
</feature>
<evidence type="ECO:0000256" key="13">
    <source>
        <dbReference type="ARBA" id="ARBA00023212"/>
    </source>
</evidence>
<dbReference type="Gene3D" id="1.10.8.1220">
    <property type="match status" value="1"/>
</dbReference>
<keyword evidence="5" id="KW-0493">Microtubule</keyword>
<dbReference type="InterPro" id="IPR035706">
    <property type="entry name" value="AAA_9"/>
</dbReference>
<dbReference type="InterPro" id="IPR013602">
    <property type="entry name" value="Dynein_heavy_linker"/>
</dbReference>
<dbReference type="Gene3D" id="3.20.180.20">
    <property type="entry name" value="Dynein heavy chain, N-terminal domain 2"/>
    <property type="match status" value="1"/>
</dbReference>
<dbReference type="InterPro" id="IPR004273">
    <property type="entry name" value="Dynein_heavy_D6_P-loop"/>
</dbReference>
<dbReference type="Gene3D" id="1.10.8.720">
    <property type="entry name" value="Region D6 of dynein motor"/>
    <property type="match status" value="1"/>
</dbReference>
<keyword evidence="8" id="KW-0067">ATP-binding</keyword>
<evidence type="ECO:0000256" key="11">
    <source>
        <dbReference type="ARBA" id="ARBA00023069"/>
    </source>
</evidence>
<dbReference type="InterPro" id="IPR042228">
    <property type="entry name" value="Dynein_linker_3"/>
</dbReference>
<dbReference type="Gene3D" id="1.20.1270.280">
    <property type="match status" value="1"/>
</dbReference>
<dbReference type="FunFam" id="1.20.140.100:FF:000001">
    <property type="entry name" value="dynein heavy chain 17, axonemal"/>
    <property type="match status" value="1"/>
</dbReference>
<evidence type="ECO:0000256" key="4">
    <source>
        <dbReference type="ARBA" id="ARBA00022490"/>
    </source>
</evidence>
<evidence type="ECO:0000256" key="2">
    <source>
        <dbReference type="ARBA" id="ARBA00008887"/>
    </source>
</evidence>
<reference evidence="20" key="1">
    <citation type="submission" date="2021-02" db="EMBL/GenBank/DDBJ databases">
        <title>First Annotated Genome of the Yellow-green Alga Tribonema minus.</title>
        <authorList>
            <person name="Mahan K.M."/>
        </authorList>
    </citation>
    <scope>NUCLEOTIDE SEQUENCE</scope>
    <source>
        <strain evidence="20">UTEX B ZZ1240</strain>
    </source>
</reference>
<keyword evidence="4" id="KW-0963">Cytoplasm</keyword>
<dbReference type="InterPro" id="IPR035699">
    <property type="entry name" value="AAA_6"/>
</dbReference>
<comment type="subunit">
    <text evidence="16">The I1 inner arm complex (also known as the f dynein complex) is a two-headed isoform composed of two heavy chains (1-alpha and 1-beta), three intermediate chains and three light chains. I1 occupies a specific position proximal to the first radial spoke and repeats every 96 nm along the length of the axoneme.</text>
</comment>
<dbReference type="Gene3D" id="1.20.920.20">
    <property type="match status" value="1"/>
</dbReference>
<dbReference type="GO" id="GO:0030473">
    <property type="term" value="P:nuclear migration along microtubule"/>
    <property type="evidence" value="ECO:0007669"/>
    <property type="project" value="UniProtKB-ARBA"/>
</dbReference>
<feature type="coiled-coil region" evidence="18">
    <location>
        <begin position="3261"/>
        <end position="3330"/>
    </location>
</feature>
<keyword evidence="10 18" id="KW-0175">Coiled coil</keyword>
<keyword evidence="12" id="KW-0505">Motor protein</keyword>
<dbReference type="Pfam" id="PF03028">
    <property type="entry name" value="Dynein_heavy"/>
    <property type="match status" value="1"/>
</dbReference>
<evidence type="ECO:0000256" key="1">
    <source>
        <dbReference type="ARBA" id="ARBA00004430"/>
    </source>
</evidence>
<gene>
    <name evidence="20" type="ORF">JKP88DRAFT_270591</name>
</gene>
<protein>
    <recommendedName>
        <fullName evidence="3">Dynein heavy chain, cytoplasmic</fullName>
    </recommendedName>
    <alternativeName>
        <fullName evidence="17">Dynein-1, subspecies f</fullName>
    </alternativeName>
</protein>
<dbReference type="FunFam" id="3.40.50.300:FF:000049">
    <property type="entry name" value="Dynein, axonemal, heavy chain 5"/>
    <property type="match status" value="1"/>
</dbReference>
<dbReference type="GO" id="GO:0051959">
    <property type="term" value="F:dynein light intermediate chain binding"/>
    <property type="evidence" value="ECO:0007669"/>
    <property type="project" value="InterPro"/>
</dbReference>
<sequence length="4466" mass="500496">MPKKLPKGKSLVFIKINDGNPIAADRISAEVLAVEVGGSTPFEHVELMAQEVFLPVLSNGPNQARWGEVPTREIMDKFYSFLSSSTILCGQIRGETRLPMPPMDVGSGAQQGKNRISLLEGAIITWTKQIKSVLKQDPEGQLKQGMHPTPDVEIEFWKSKASNLNSIFEQLQGPSIRRVLRALDQSKSTYCTTFARLCKEVFTARLEANDNIKYLRTLEDWFDKLNGEADFPRLLELFKPMMHIILLIWKNSKHYNTPARLVVLMREICNSLIAQACKYSSGEQVFALIEQDDAAKAVEQLKMTLLVCSSFKSTYFDYKATANAECPANPWRIQNNALFMRLDSFLERCHDILDLTQTIVQFSKLSKIEIGGTKGSALTASIKQIHADFEGAVGRFKCVPYDMTDVAAKQFDDDFYAFHCTVKELEHRLGAVVSLAFDDCSTVYGRFKLLDSFEGLLERPIIQDELEKKYVGLVQSYGADLRLVQELFLHYREAPPISWNLPPIAGALAWCRGLVERICIPMGKLQQLDRSILDREEAKEVAKVYNTIMSTLNDYESQKIEEWGRDVEASSQAKLKLPLLVRDGERQLLSVNFDAALVKLLREVKYFLLLNLNVPESALRIYDQVETFRRWTGNLELVVNINNEVLQELLPVEKPLVRPYLDKFDKAVAQGVGQLSWRSDGAAIEEFIAACTEQVRGVHEVARCMKANLADVQRVLKTWDEPLMERKPKPVDRDEFERGLKNCRTARYAAIKEGGREIHNMLKETNKVLRCSNASPDWRAYVDFVNNVVVDGLAKCVSGSLAFLLDQIDADAMRRAGLLPMLEIKMELSDEDVVFTPEVGTPPPGGGRGGGGGKSVRELVHGWVGGFLQVANLFKRLDNEGSYLREMTSDVAVQSLLAQLNDALADSEAAADTLRAAYDKYSFLWRTPMESHFAAFCEDAVVETALGQRLTDTRKFEEAIRKYEGVQAAVKRLASPQDVGWLRINVTPMKQALLTWSAKWAHVFTSHLQRTLVEKLSALDRFVASTSRGLDAEVVEGAEGKAALMLVMRDIADVRKAMDSTQEMFEPLRQTVVLLKQHGVDVTGVMVGEGTPREVQDYLEEAPMAWDALVKKTFRKKEEILPLQMAEVDALKVELESFYLSMREFRSAFRSEAPFAFSGTIEEAYARMEMHALKLVEKEAQVRRYNELEDLFELQMSKYPETRETREELRLLKALWDFKAMLASVYASWRTALWTQVDTEALDDENKHMLKQLRKHGSDAAVVKGWQVYRDIEEMIKDMAIVLPLVNDLHSPAMRDRHWQSLAKVCHVRAVDPNDPKFALDDMMALHLHRHVEDVSEVVETAQKELKIENKLSIIEAAWAKLSLDYVPHKDTEMSVVKPSEELVESLEAHQMELQTMVGMGKFVDFFRNRVNHWQSTLGNLEEVLKLWVNVSRAWASLESIFLASADIRSQLPDDTKRFEGIDSEFKELMKEAIGVPNAVEACSVEGRAEGLKSCMQRLEMCQKSLNEYLDMKKKIFPRFYFVSNVALLDMLANGTNPPKIMPYLGDCYDSLANLTFVKGAEGEADSTKTVDKMVAKDREVVPLCTPFTMEGEVEGYLNRLTDIMVLTLKQKLNDGIDTAVNWEVEKPRHVWLFDYPAQVVLTGTQIYWTEETEAALEEFEGGQEDAVKRYLGVCNTRLNHLIDLVLGELTSADRCKIISLITLDVHARDVVQKLIDDKTEGPAAFLWQQQLRFYWAQPTLDVDIRITDFRCKYFYEWIGNTGRLVITPLTDRCYITLTMGLRLFLGGAPAGPAGTGKTETTKDLARALALPCYVFNCSDQMNYQTMADIFRGLAQTGAWGCFDEFNRIPIEVLSVVATQVKTVQDAIVKFSVCANREPEYQSRPAGTPPCKVGTFDFCGDLISLIPTCGFFITMNPGYAGRTELPENLKALFRSCAMIRPDLKPICENMLMSEGFQKARTLAIKFVTLYQLSSELLSKQFHYDWGLRAVKSVLRVAGMLKRGEPQLDEAQILMRALRDFNTPKIPAHDTAIFLRLIADLFMGLEVPTKVNEALKAKCARAAQTLGFQRDDTFLNKTVQFQELLDVRHSVMLLGPAGCAKTTIWRTLAAAHNLDKAKKTCVHETVNPKSVSGDELYGYMTLSKDWKDGVLSIIMRGMSKNFSDQGFYEYQTYKWVVLDGDIDAVWIESMNTVMDDNKVLTLVSNERVPLSDAMRMVFEINSLKNATPATVSRAGILFINESDVGWRPFVESWAAKREDAAERAALLGLFSKYVDATSMLVRKGYKEVTPLRVLNKVCTIVYLLEGLLEGVAPESKGAPDLLENLFVFALCWAFGGPMVVDKAADYRRKFSEELCSTFPFAASHFPKDATVFDCFFDPAANAFASWATKVPPYVAVPIGTGAGETPFSQLSVATTDTVRLSTLMDLLVRRGRFMMLVGTAGTGKTSIIKNYLGGLDKDADGLLSVNINMSYYSDSAALQQELELHIDKRSGRRFGPPATKRMVYFVDDVNLPYVETYGTQNAIALLTQLVGYGTIFDRTDLGFRKEIVDVQFVSAMNPTAGSFEICERLQRHFATFCASMPSTADLRGIYGSIFAGHLTGFPAAAAAMSERIVDASIALHRLVAEKFLPSAVKFTYNWNMRELSNVFAGMLLATPGSGGGAPLALARLWLHECERVFRDRLLTEEDLAGFDVMLQDVSKKHLTELQTGMFERPVVFTDFAGKASGGGGDYSAVPSIAKLKQVLDGKLQEYNESNAMMDLVLFEQAMEHVTRICRIIGRPSGNAMLIGVGGSGKQSLSRLSAFICGFDVRQLAVTASFKVEDLKEALREMFRTAGVKGNPLMLLMTDGQIVDDHFLISINAILANGWVSDLFAKDEVDQLLGGLRNEAKACGVPDTPESMMDFLVQRVKANLHVVLCFSPVGDVFRIRARRFPGLINCTTIDFFHPWPREALISVASRFLADVDLGDEETKTSLALHMAEEHLSVTQTSKDYYDTQRRYNYVTPKSYLELIGFYKFLLDQKRSEVQRQIDRLDVGLSTLRKTAADVAELQVDLKHTMVKVEEKKAATDELLVEMGVQREDAERQRAAASIEAEKAASASASASRIEKEAETELSAAEPAMKAAAAAVDCLSKSMLTELKSLPKPPQGVDKVTKAVLILVEKEFKTHTWDRAKKMMANVDAFKNSLVAFRGEDITENEIAKVEPILSDPEFTVENMKAKSAAAANLCSWVISIYTFNRIYVKVKPLMDSLESARASKAAADESLRISTEAVAGVEARLKQLEDRFTEATEDKARVEAEAAACLARLGLAERLVGGLSSENERWGREIEKLKDNATTLVGDCMIAAGFVSYVGAFDSDNRNALWRGIWMPDLEAKRIPLTPGVDPLALLTNDGNNARMISEGLPADRISIENGSIITSCKRWPLIIDPQAQGIKWLRRREEKAGAGLAVVQLTQRNWLRAVESAITNGSTLIIENIGEDIDATLEPVLARAIYKKGRALYLKLAGEEVEYDPGFQLYLQTKLSNPHYKPEIAAQCTLINFIATERGLEDQLLARVVGVERPELEKQAQELQLAFQTYKMQLVQLEDDLLERLANAPEDILSDVPLIEGLEATKATAKEIAAAVETGKETEKEINVARELYRRQATEGAMLYFLLTKLCTIDHMYQYSLDSYVTFFVKSIAKAAAADGIDQRVLNLREALRMTVYSWVSRGLFERHKLIFLSQLAFNLMKRGILGEENLVNEAHFRYLMRGPRKLGDPNTLQWLPESAWQACAALSEMEEFSKFSSDLMEAAPRFREWFNHITPETEKLPLDWSGLDRVPFQKMLVVRALRPDRMTSSLSNFIRGVLPNGNSYADCDSTLNSFQILDESFADSTTTTPIYFILSPGANVVGDLDRLADKYGFIKNESYHNVSMGQGQDVVATACLETAHRNGHWVILNNIHLMPRWLVELEKKLDEFALEGSHDRFRLYLSSDPSNAIPIGILSRCIKLTNEPPAGLKANLKRAFANFSREYIEEADSKTKSILFGLCHFHAVMMERKLYGPMGFNMMYPFSVGDLKDSAVCLANYMENSGGGKIPWQDLKYIFGEIMYGGHIVNDFDRLLANTYLDWYMKDELLDETEMYPFAEEEKGVSFPSPAPTSYDKYLEHIDTAMGADTPIAFGLHPNAEIDFRTQQSDAMFETLMELQPRDAAGGGDAQSPEQMVGALADSVLERFAEKRFDVEDIARGLEEAGPYQNVFMQEMDVMNTLLAEVVRSLKELQQGFAGELTMSDAMERLMDALYLDKVPAAWMKMAWPSLRPLSSWLTDLTARLAQLDEWQANPADIPRVTWLSGLVNPQSFLTAICQVTAQRNAWELDKLVTQTDVLKKMGAEEVESASRDGAYVCGASMQGARWDTVTGSIEKSRPKEMFSPMPVMNVRGVSADRADTQGVYLCPTYKTEQRGPTYVFSAQLKTKSPAARWILAGVALLLDVS</sequence>
<evidence type="ECO:0000313" key="20">
    <source>
        <dbReference type="EMBL" id="KAG5178191.1"/>
    </source>
</evidence>
<dbReference type="OrthoDB" id="424310at2759"/>
<dbReference type="Gene3D" id="3.10.490.20">
    <property type="match status" value="1"/>
</dbReference>
<evidence type="ECO:0000256" key="10">
    <source>
        <dbReference type="ARBA" id="ARBA00023054"/>
    </source>
</evidence>
<keyword evidence="14" id="KW-0966">Cell projection</keyword>
<keyword evidence="6" id="KW-0677">Repeat</keyword>
<dbReference type="SUPFAM" id="SSF52540">
    <property type="entry name" value="P-loop containing nucleoside triphosphate hydrolases"/>
    <property type="match status" value="4"/>
</dbReference>
<dbReference type="FunFam" id="1.10.8.710:FF:000007">
    <property type="entry name" value="Putative dynein heavy chain"/>
    <property type="match status" value="1"/>
</dbReference>
<dbReference type="FunFam" id="3.40.50.300:FF:002141">
    <property type="entry name" value="Dynein heavy chain"/>
    <property type="match status" value="1"/>
</dbReference>
<evidence type="ECO:0000256" key="7">
    <source>
        <dbReference type="ARBA" id="ARBA00022741"/>
    </source>
</evidence>
<dbReference type="Pfam" id="PF17852">
    <property type="entry name" value="Dynein_AAA_lid"/>
    <property type="match status" value="1"/>
</dbReference>
<keyword evidence="9" id="KW-0243">Dynein</keyword>
<dbReference type="FunFam" id="1.10.287.2620:FF:000002">
    <property type="entry name" value="Dynein heavy chain 2, axonemal"/>
    <property type="match status" value="1"/>
</dbReference>
<dbReference type="FunFam" id="3.40.50.300:FF:000153">
    <property type="entry name" value="Dynein axonemal heavy chain 1"/>
    <property type="match status" value="1"/>
</dbReference>
<dbReference type="Pfam" id="PF18199">
    <property type="entry name" value="Dynein_C"/>
    <property type="match status" value="1"/>
</dbReference>
<dbReference type="Pfam" id="PF08393">
    <property type="entry name" value="DHC_N2"/>
    <property type="match status" value="1"/>
</dbReference>
<evidence type="ECO:0000256" key="3">
    <source>
        <dbReference type="ARBA" id="ARBA00022197"/>
    </source>
</evidence>
<evidence type="ECO:0000256" key="18">
    <source>
        <dbReference type="SAM" id="Coils"/>
    </source>
</evidence>
<dbReference type="GO" id="GO:0045505">
    <property type="term" value="F:dynein intermediate chain binding"/>
    <property type="evidence" value="ECO:0007669"/>
    <property type="project" value="InterPro"/>
</dbReference>
<dbReference type="Gene3D" id="1.10.472.130">
    <property type="match status" value="1"/>
</dbReference>
<evidence type="ECO:0000256" key="17">
    <source>
        <dbReference type="ARBA" id="ARBA00077719"/>
    </source>
</evidence>
<comment type="caution">
    <text evidence="20">The sequence shown here is derived from an EMBL/GenBank/DDBJ whole genome shotgun (WGS) entry which is preliminary data.</text>
</comment>
<feature type="domain" description="AAA+ ATPase" evidence="19">
    <location>
        <begin position="2429"/>
        <end position="2584"/>
    </location>
</feature>
<dbReference type="GO" id="GO:0070286">
    <property type="term" value="P:axonemal dynein complex assembly"/>
    <property type="evidence" value="ECO:0007669"/>
    <property type="project" value="UniProtKB-ARBA"/>
</dbReference>
<dbReference type="Gene3D" id="1.20.920.30">
    <property type="match status" value="1"/>
</dbReference>
<dbReference type="GO" id="GO:1902850">
    <property type="term" value="P:microtubule cytoskeleton organization involved in mitosis"/>
    <property type="evidence" value="ECO:0007669"/>
    <property type="project" value="UniProtKB-ARBA"/>
</dbReference>
<dbReference type="GO" id="GO:0000070">
    <property type="term" value="P:mitotic sister chromatid segregation"/>
    <property type="evidence" value="ECO:0007669"/>
    <property type="project" value="UniProtKB-ARBA"/>
</dbReference>
<dbReference type="GO" id="GO:0005938">
    <property type="term" value="C:cell cortex"/>
    <property type="evidence" value="ECO:0007669"/>
    <property type="project" value="UniProtKB-ARBA"/>
</dbReference>
<dbReference type="Gene3D" id="6.10.140.1060">
    <property type="match status" value="1"/>
</dbReference>
<dbReference type="Gene3D" id="1.10.8.710">
    <property type="match status" value="1"/>
</dbReference>
<dbReference type="Pfam" id="PF18198">
    <property type="entry name" value="AAA_lid_11"/>
    <property type="match status" value="1"/>
</dbReference>
<dbReference type="FunFam" id="1.20.58.1120:FF:000001">
    <property type="entry name" value="dynein heavy chain 2, axonemal"/>
    <property type="match status" value="1"/>
</dbReference>
<evidence type="ECO:0000256" key="9">
    <source>
        <dbReference type="ARBA" id="ARBA00023017"/>
    </source>
</evidence>
<dbReference type="FunFam" id="3.40.50.300:FF:000996">
    <property type="entry name" value="Cytoplasmic dynein heavy chain"/>
    <property type="match status" value="1"/>
</dbReference>
<organism evidence="20 21">
    <name type="scientific">Tribonema minus</name>
    <dbReference type="NCBI Taxonomy" id="303371"/>
    <lineage>
        <taxon>Eukaryota</taxon>
        <taxon>Sar</taxon>
        <taxon>Stramenopiles</taxon>
        <taxon>Ochrophyta</taxon>
        <taxon>PX clade</taxon>
        <taxon>Xanthophyceae</taxon>
        <taxon>Tribonematales</taxon>
        <taxon>Tribonemataceae</taxon>
        <taxon>Tribonema</taxon>
    </lineage>
</organism>
<name>A0A835YNN0_9STRA</name>
<evidence type="ECO:0000256" key="14">
    <source>
        <dbReference type="ARBA" id="ARBA00023273"/>
    </source>
</evidence>
<dbReference type="Gene3D" id="1.20.140.100">
    <property type="entry name" value="Dynein heavy chain, N-terminal domain 2"/>
    <property type="match status" value="1"/>
</dbReference>
<accession>A0A835YNN0</accession>
<evidence type="ECO:0000256" key="16">
    <source>
        <dbReference type="ARBA" id="ARBA00063032"/>
    </source>
</evidence>
<dbReference type="InterPro" id="IPR041658">
    <property type="entry name" value="AAA_lid_11"/>
</dbReference>
<evidence type="ECO:0000259" key="19">
    <source>
        <dbReference type="SMART" id="SM00382"/>
    </source>
</evidence>
<proteinExistence type="inferred from homology"/>
<dbReference type="InterPro" id="IPR041228">
    <property type="entry name" value="Dynein_C"/>
</dbReference>
<dbReference type="FunFam" id="1.10.8.1220:FF:000001">
    <property type="entry name" value="Dynein axonemal heavy chain 5"/>
    <property type="match status" value="1"/>
</dbReference>
<dbReference type="EMBL" id="JAFCMP010000517">
    <property type="protein sequence ID" value="KAG5178191.1"/>
    <property type="molecule type" value="Genomic_DNA"/>
</dbReference>
<dbReference type="Gene3D" id="1.10.287.2620">
    <property type="match status" value="1"/>
</dbReference>
<dbReference type="SMART" id="SM00382">
    <property type="entry name" value="AAA"/>
    <property type="match status" value="2"/>
</dbReference>
<dbReference type="FunFam" id="1.20.920.20:FF:000001">
    <property type="entry name" value="dynein heavy chain 2, axonemal"/>
    <property type="match status" value="1"/>
</dbReference>
<dbReference type="InterPro" id="IPR024743">
    <property type="entry name" value="Dynein_HC_stalk"/>
</dbReference>
<dbReference type="Pfam" id="PF08385">
    <property type="entry name" value="DHC_N1"/>
    <property type="match status" value="1"/>
</dbReference>
<evidence type="ECO:0000313" key="21">
    <source>
        <dbReference type="Proteomes" id="UP000664859"/>
    </source>
</evidence>
<keyword evidence="7" id="KW-0547">Nucleotide-binding</keyword>
<dbReference type="InterPro" id="IPR041466">
    <property type="entry name" value="Dynein_AAA5_ext"/>
</dbReference>
<dbReference type="InterPro" id="IPR013594">
    <property type="entry name" value="Dynein_heavy_tail"/>
</dbReference>
<dbReference type="Pfam" id="PF12781">
    <property type="entry name" value="AAA_9"/>
    <property type="match status" value="1"/>
</dbReference>
<dbReference type="GO" id="GO:0005524">
    <property type="term" value="F:ATP binding"/>
    <property type="evidence" value="ECO:0007669"/>
    <property type="project" value="UniProtKB-KW"/>
</dbReference>
<keyword evidence="13" id="KW-0206">Cytoskeleton</keyword>
<dbReference type="InterPro" id="IPR003593">
    <property type="entry name" value="AAA+_ATPase"/>
</dbReference>
<dbReference type="InterPro" id="IPR027417">
    <property type="entry name" value="P-loop_NTPase"/>
</dbReference>
<comment type="similarity">
    <text evidence="2">Belongs to the dynein heavy chain family.</text>
</comment>
<dbReference type="GO" id="GO:0060294">
    <property type="term" value="P:cilium movement involved in cell motility"/>
    <property type="evidence" value="ECO:0007669"/>
    <property type="project" value="UniProtKB-ARBA"/>
</dbReference>
<keyword evidence="11" id="KW-0969">Cilium</keyword>
<dbReference type="Pfam" id="PF12780">
    <property type="entry name" value="AAA_8"/>
    <property type="match status" value="1"/>
</dbReference>
<comment type="subcellular location">
    <subcellularLocation>
        <location evidence="1">Cytoplasm</location>
        <location evidence="1">Cytoskeleton</location>
        <location evidence="1">Cilium axoneme</location>
    </subcellularLocation>
</comment>
<dbReference type="PANTHER" id="PTHR46532:SF11">
    <property type="entry name" value="DYNEIN AXONEMAL HEAVY CHAIN 12"/>
    <property type="match status" value="1"/>
</dbReference>
<keyword evidence="21" id="KW-1185">Reference proteome</keyword>
<dbReference type="FunFam" id="3.10.490.20:FF:000009">
    <property type="entry name" value="Dynein heavy chain 4"/>
    <property type="match status" value="1"/>
</dbReference>
<evidence type="ECO:0000256" key="12">
    <source>
        <dbReference type="ARBA" id="ARBA00023175"/>
    </source>
</evidence>
<dbReference type="InterPro" id="IPR026983">
    <property type="entry name" value="DHC"/>
</dbReference>
<dbReference type="Gene3D" id="1.20.58.1120">
    <property type="match status" value="1"/>
</dbReference>
<feature type="domain" description="AAA+ ATPase" evidence="19">
    <location>
        <begin position="1784"/>
        <end position="1880"/>
    </location>
</feature>
<dbReference type="GO" id="GO:0000235">
    <property type="term" value="C:astral microtubule"/>
    <property type="evidence" value="ECO:0007669"/>
    <property type="project" value="UniProtKB-ARBA"/>
</dbReference>
<dbReference type="InterPro" id="IPR042219">
    <property type="entry name" value="AAA_lid_11_sf"/>
</dbReference>
<dbReference type="GO" id="GO:0005858">
    <property type="term" value="C:axonemal dynein complex"/>
    <property type="evidence" value="ECO:0007669"/>
    <property type="project" value="TreeGrafter"/>
</dbReference>
<dbReference type="PANTHER" id="PTHR46532">
    <property type="entry name" value="MALE FERTILITY FACTOR KL5"/>
    <property type="match status" value="1"/>
</dbReference>